<dbReference type="OrthoDB" id="1146105at2759"/>
<evidence type="ECO:0000313" key="4">
    <source>
        <dbReference type="EMBL" id="KAF5187390.1"/>
    </source>
</evidence>
<dbReference type="PANTHER" id="PTHR45717:SF13">
    <property type="entry name" value="OS02G0796400 PROTEIN"/>
    <property type="match status" value="1"/>
</dbReference>
<dbReference type="SUPFAM" id="SSF48452">
    <property type="entry name" value="TPR-like"/>
    <property type="match status" value="1"/>
</dbReference>
<protein>
    <submittedName>
        <fullName evidence="4">Pentatricopeptide repeat-containing protein</fullName>
    </submittedName>
</protein>
<name>A0A7J6VT76_THATH</name>
<comment type="similarity">
    <text evidence="1">Belongs to the PPR family. P subfamily.</text>
</comment>
<comment type="caution">
    <text evidence="4">The sequence shown here is derived from an EMBL/GenBank/DDBJ whole genome shotgun (WGS) entry which is preliminary data.</text>
</comment>
<reference evidence="4 5" key="1">
    <citation type="submission" date="2020-06" db="EMBL/GenBank/DDBJ databases">
        <title>Transcriptomic and genomic resources for Thalictrum thalictroides and T. hernandezii: Facilitating candidate gene discovery in an emerging model plant lineage.</title>
        <authorList>
            <person name="Arias T."/>
            <person name="Riano-Pachon D.M."/>
            <person name="Di Stilio V.S."/>
        </authorList>
    </citation>
    <scope>NUCLEOTIDE SEQUENCE [LARGE SCALE GENOMIC DNA]</scope>
    <source>
        <strain evidence="5">cv. WT478/WT964</strain>
        <tissue evidence="4">Leaves</tissue>
    </source>
</reference>
<dbReference type="InterPro" id="IPR002885">
    <property type="entry name" value="PPR_rpt"/>
</dbReference>
<dbReference type="AlphaFoldDB" id="A0A7J6VT76"/>
<feature type="repeat" description="PPR" evidence="3">
    <location>
        <begin position="281"/>
        <end position="315"/>
    </location>
</feature>
<evidence type="ECO:0000313" key="5">
    <source>
        <dbReference type="Proteomes" id="UP000554482"/>
    </source>
</evidence>
<evidence type="ECO:0000256" key="2">
    <source>
        <dbReference type="ARBA" id="ARBA00022737"/>
    </source>
</evidence>
<evidence type="ECO:0000256" key="3">
    <source>
        <dbReference type="PROSITE-ProRule" id="PRU00708"/>
    </source>
</evidence>
<dbReference type="Gene3D" id="1.25.40.10">
    <property type="entry name" value="Tetratricopeptide repeat domain"/>
    <property type="match status" value="2"/>
</dbReference>
<gene>
    <name evidence="4" type="ORF">FRX31_023022</name>
</gene>
<proteinExistence type="inferred from homology"/>
<dbReference type="Pfam" id="PF01535">
    <property type="entry name" value="PPR"/>
    <property type="match status" value="3"/>
</dbReference>
<dbReference type="InterPro" id="IPR011990">
    <property type="entry name" value="TPR-like_helical_dom_sf"/>
</dbReference>
<sequence>MSHSIGPKYGILNADFVMDDLMQILSWMKDRNNFRMSAADHAILLELIIKVCSLAEAEEYFENISSSSCQKAACIPLLHSYVKEKAIEKAEALMLRMQGMGLTVDPHPFNEMMKLYVATGQFDKVPLMIQQMNRDKIPRNVLSYNLWMSACVELSGFASAEMVYREMLNDRSIEVGWSTLSTLANIYIRSGLTEKAIAALKTAEQKLSTHKRLGYFFLMTLYANLGNRDGILRLWEASKAAEGRMTCANYMCILLSLVKIGDIAEAEKVFRSWESECGKYDIRVSNILLGAYARSGCMDKAESLHFHTLEKGGSPNYKTWEILMEGWLKSKEMDKAIAAMKKGFSMLKHCEWRPSSTAVMSIAEYFEEGGHFEDAKKYVKVLRRFGLASLPLYKSLLKVYAHAQKPAPDILKMMENDKINLDEEASVLINCLTKIKAA</sequence>
<accession>A0A7J6VT76</accession>
<dbReference type="GO" id="GO:0003729">
    <property type="term" value="F:mRNA binding"/>
    <property type="evidence" value="ECO:0007669"/>
    <property type="project" value="UniProtKB-ARBA"/>
</dbReference>
<keyword evidence="5" id="KW-1185">Reference proteome</keyword>
<dbReference type="EMBL" id="JABWDY010028043">
    <property type="protein sequence ID" value="KAF5187390.1"/>
    <property type="molecule type" value="Genomic_DNA"/>
</dbReference>
<dbReference type="PANTHER" id="PTHR45717">
    <property type="entry name" value="OS12G0527900 PROTEIN"/>
    <property type="match status" value="1"/>
</dbReference>
<evidence type="ECO:0000256" key="1">
    <source>
        <dbReference type="ARBA" id="ARBA00007626"/>
    </source>
</evidence>
<keyword evidence="2" id="KW-0677">Repeat</keyword>
<organism evidence="4 5">
    <name type="scientific">Thalictrum thalictroides</name>
    <name type="common">Rue-anemone</name>
    <name type="synonym">Anemone thalictroides</name>
    <dbReference type="NCBI Taxonomy" id="46969"/>
    <lineage>
        <taxon>Eukaryota</taxon>
        <taxon>Viridiplantae</taxon>
        <taxon>Streptophyta</taxon>
        <taxon>Embryophyta</taxon>
        <taxon>Tracheophyta</taxon>
        <taxon>Spermatophyta</taxon>
        <taxon>Magnoliopsida</taxon>
        <taxon>Ranunculales</taxon>
        <taxon>Ranunculaceae</taxon>
        <taxon>Thalictroideae</taxon>
        <taxon>Thalictrum</taxon>
    </lineage>
</organism>
<dbReference type="GO" id="GO:0005739">
    <property type="term" value="C:mitochondrion"/>
    <property type="evidence" value="ECO:0007669"/>
    <property type="project" value="TreeGrafter"/>
</dbReference>
<dbReference type="PROSITE" id="PS51375">
    <property type="entry name" value="PPR"/>
    <property type="match status" value="1"/>
</dbReference>
<dbReference type="Proteomes" id="UP000554482">
    <property type="component" value="Unassembled WGS sequence"/>
</dbReference>